<accession>A0ABW9IWF7</accession>
<protein>
    <submittedName>
        <fullName evidence="1">Uncharacterized protein</fullName>
    </submittedName>
</protein>
<evidence type="ECO:0000313" key="2">
    <source>
        <dbReference type="Proteomes" id="UP001631993"/>
    </source>
</evidence>
<gene>
    <name evidence="1" type="ORF">ACKI1S_42655</name>
</gene>
<comment type="caution">
    <text evidence="1">The sequence shown here is derived from an EMBL/GenBank/DDBJ whole genome shotgun (WGS) entry which is preliminary data.</text>
</comment>
<dbReference type="RefSeq" id="WP_409097783.1">
    <property type="nucleotide sequence ID" value="NZ_JBJVND010000044.1"/>
</dbReference>
<name>A0ABW9IWF7_STRGJ</name>
<organism evidence="1 2">
    <name type="scientific">Streptomyces galilaeus</name>
    <dbReference type="NCBI Taxonomy" id="33899"/>
    <lineage>
        <taxon>Bacteria</taxon>
        <taxon>Bacillati</taxon>
        <taxon>Actinomycetota</taxon>
        <taxon>Actinomycetes</taxon>
        <taxon>Kitasatosporales</taxon>
        <taxon>Streptomycetaceae</taxon>
        <taxon>Streptomyces</taxon>
    </lineage>
</organism>
<dbReference type="Proteomes" id="UP001631993">
    <property type="component" value="Unassembled WGS sequence"/>
</dbReference>
<dbReference type="EMBL" id="JBJVNE010000032">
    <property type="protein sequence ID" value="MFM9652790.1"/>
    <property type="molecule type" value="Genomic_DNA"/>
</dbReference>
<reference evidence="1 2" key="1">
    <citation type="submission" date="2024-12" db="EMBL/GenBank/DDBJ databases">
        <title>Forecasting of Potato common scab and diversities of Pathogenic streptomyces spp. in china.</title>
        <authorList>
            <person name="Handique U."/>
            <person name="Wu J."/>
        </authorList>
    </citation>
    <scope>NUCLEOTIDE SEQUENCE [LARGE SCALE GENOMIC DNA]</scope>
    <source>
        <strain evidence="1 2">ZRIMU1585</strain>
    </source>
</reference>
<evidence type="ECO:0000313" key="1">
    <source>
        <dbReference type="EMBL" id="MFM9652790.1"/>
    </source>
</evidence>
<proteinExistence type="predicted"/>
<keyword evidence="2" id="KW-1185">Reference proteome</keyword>
<sequence>MNDLTHIERARFLVAVQGMGEGDEIPEACFHLLSETESEVEAPWVRSDPFAAERYLAARGATPKAAAANASEFEVSMRALYALATGERAQSFQDLADWIAKNVDGAQ</sequence>